<dbReference type="EMBL" id="AAGUDP010000006">
    <property type="protein sequence ID" value="EBS0563270.1"/>
    <property type="molecule type" value="Genomic_DNA"/>
</dbReference>
<dbReference type="Gene3D" id="2.60.40.10">
    <property type="entry name" value="Immunoglobulins"/>
    <property type="match status" value="1"/>
</dbReference>
<name>A0A5U8XLU8_SALMU</name>
<protein>
    <recommendedName>
        <fullName evidence="2">Virion structural protein</fullName>
    </recommendedName>
</protein>
<accession>A0A5U8XLU8</accession>
<comment type="caution">
    <text evidence="1">The sequence shown here is derived from an EMBL/GenBank/DDBJ whole genome shotgun (WGS) entry which is preliminary data.</text>
</comment>
<sequence length="349" mass="38159">MALKLTWKNNNVVANTIKIYRGDAKLDPANLPAPLVELTQGENAWVDETAAYGKTYFYILAVVTANDFIPTANQKILVADNRGAGSSTLLYGDDNMGYFGQVLAADFLTNLDILSVAVTTSGLPSTLVQAPWHKFVRKGKILYMPAAPFGSVTYNALYAAGLVYGVKGQKPAEASLGGLAGVEQYHPIDFKGQQYVPRLMRGLNDKPQNDFDGWDWASGFYPDTTPAYAQTNEFNDLFFSIHNFVPECQRTENYADGDIATFVGNPGASYDDVNVFKRPSRIICQERNTANVNVVARAERSYNYGSSSNVVAHSKYNLQIVNPQSPTQSSTWVPVLELVPPTATVALKG</sequence>
<gene>
    <name evidence="1" type="ORF">DTU56_09085</name>
</gene>
<evidence type="ECO:0008006" key="2">
    <source>
        <dbReference type="Google" id="ProtNLM"/>
    </source>
</evidence>
<dbReference type="InterPro" id="IPR013783">
    <property type="entry name" value="Ig-like_fold"/>
</dbReference>
<dbReference type="AlphaFoldDB" id="A0A5U8XLU8"/>
<organism evidence="1">
    <name type="scientific">Salmonella muenchen</name>
    <dbReference type="NCBI Taxonomy" id="596"/>
    <lineage>
        <taxon>Bacteria</taxon>
        <taxon>Pseudomonadati</taxon>
        <taxon>Pseudomonadota</taxon>
        <taxon>Gammaproteobacteria</taxon>
        <taxon>Enterobacterales</taxon>
        <taxon>Enterobacteriaceae</taxon>
        <taxon>Salmonella</taxon>
    </lineage>
</organism>
<reference evidence="1" key="1">
    <citation type="submission" date="2018-07" db="EMBL/GenBank/DDBJ databases">
        <authorList>
            <person name="Ashton P.M."/>
            <person name="Dallman T."/>
            <person name="Nair S."/>
            <person name="De Pinna E."/>
            <person name="Peters T."/>
            <person name="Grant K."/>
        </authorList>
    </citation>
    <scope>NUCLEOTIDE SEQUENCE</scope>
    <source>
        <strain evidence="1">142535</strain>
    </source>
</reference>
<evidence type="ECO:0000313" key="1">
    <source>
        <dbReference type="EMBL" id="EBS0563270.1"/>
    </source>
</evidence>
<proteinExistence type="predicted"/>